<evidence type="ECO:0000256" key="3">
    <source>
        <dbReference type="ARBA" id="ARBA00022630"/>
    </source>
</evidence>
<dbReference type="InterPro" id="IPR000415">
    <property type="entry name" value="Nitroreductase-like"/>
</dbReference>
<keyword evidence="3" id="KW-0285">Flavoprotein</keyword>
<comment type="similarity">
    <text evidence="2">Belongs to the nitroreductase family.</text>
</comment>
<dbReference type="Pfam" id="PF00881">
    <property type="entry name" value="Nitroreductase"/>
    <property type="match status" value="1"/>
</dbReference>
<protein>
    <submittedName>
        <fullName evidence="7">Nitroreductase family protein</fullName>
    </submittedName>
</protein>
<organism evidence="7 8">
    <name type="scientific">Candidatus Acutalibacter pullicola</name>
    <dbReference type="NCBI Taxonomy" id="2838417"/>
    <lineage>
        <taxon>Bacteria</taxon>
        <taxon>Bacillati</taxon>
        <taxon>Bacillota</taxon>
        <taxon>Clostridia</taxon>
        <taxon>Eubacteriales</taxon>
        <taxon>Acutalibacteraceae</taxon>
        <taxon>Acutalibacter</taxon>
    </lineage>
</organism>
<dbReference type="SUPFAM" id="SSF55469">
    <property type="entry name" value="FMN-dependent nitroreductase-like"/>
    <property type="match status" value="1"/>
</dbReference>
<reference evidence="7" key="2">
    <citation type="submission" date="2021-04" db="EMBL/GenBank/DDBJ databases">
        <authorList>
            <person name="Gilroy R."/>
        </authorList>
    </citation>
    <scope>NUCLEOTIDE SEQUENCE</scope>
    <source>
        <strain evidence="7">CHK185-1770</strain>
    </source>
</reference>
<evidence type="ECO:0000256" key="4">
    <source>
        <dbReference type="ARBA" id="ARBA00022643"/>
    </source>
</evidence>
<keyword evidence="4" id="KW-0288">FMN</keyword>
<dbReference type="GO" id="GO:0016491">
    <property type="term" value="F:oxidoreductase activity"/>
    <property type="evidence" value="ECO:0007669"/>
    <property type="project" value="UniProtKB-KW"/>
</dbReference>
<dbReference type="PANTHER" id="PTHR43673:SF2">
    <property type="entry name" value="NITROREDUCTASE"/>
    <property type="match status" value="1"/>
</dbReference>
<dbReference type="AlphaFoldDB" id="A0A9D2MUM9"/>
<evidence type="ECO:0000259" key="6">
    <source>
        <dbReference type="Pfam" id="PF00881"/>
    </source>
</evidence>
<evidence type="ECO:0000313" key="7">
    <source>
        <dbReference type="EMBL" id="HJB97928.1"/>
    </source>
</evidence>
<gene>
    <name evidence="7" type="ORF">H9710_05030</name>
</gene>
<reference evidence="7" key="1">
    <citation type="journal article" date="2021" name="PeerJ">
        <title>Extensive microbial diversity within the chicken gut microbiome revealed by metagenomics and culture.</title>
        <authorList>
            <person name="Gilroy R."/>
            <person name="Ravi A."/>
            <person name="Getino M."/>
            <person name="Pursley I."/>
            <person name="Horton D.L."/>
            <person name="Alikhan N.F."/>
            <person name="Baker D."/>
            <person name="Gharbi K."/>
            <person name="Hall N."/>
            <person name="Watson M."/>
            <person name="Adriaenssens E.M."/>
            <person name="Foster-Nyarko E."/>
            <person name="Jarju S."/>
            <person name="Secka A."/>
            <person name="Antonio M."/>
            <person name="Oren A."/>
            <person name="Chaudhuri R.R."/>
            <person name="La Ragione R."/>
            <person name="Hildebrand F."/>
            <person name="Pallen M.J."/>
        </authorList>
    </citation>
    <scope>NUCLEOTIDE SEQUENCE</scope>
    <source>
        <strain evidence="7">CHK185-1770</strain>
    </source>
</reference>
<dbReference type="PANTHER" id="PTHR43673">
    <property type="entry name" value="NAD(P)H NITROREDUCTASE YDGI-RELATED"/>
    <property type="match status" value="1"/>
</dbReference>
<comment type="caution">
    <text evidence="7">The sequence shown here is derived from an EMBL/GenBank/DDBJ whole genome shotgun (WGS) entry which is preliminary data.</text>
</comment>
<evidence type="ECO:0000256" key="5">
    <source>
        <dbReference type="ARBA" id="ARBA00023002"/>
    </source>
</evidence>
<evidence type="ECO:0000313" key="8">
    <source>
        <dbReference type="Proteomes" id="UP000826793"/>
    </source>
</evidence>
<dbReference type="Proteomes" id="UP000826793">
    <property type="component" value="Unassembled WGS sequence"/>
</dbReference>
<feature type="domain" description="Nitroreductase" evidence="6">
    <location>
        <begin position="8"/>
        <end position="175"/>
    </location>
</feature>
<accession>A0A9D2MUM9</accession>
<proteinExistence type="inferred from homology"/>
<dbReference type="EMBL" id="DWXG01000039">
    <property type="protein sequence ID" value="HJB97928.1"/>
    <property type="molecule type" value="Genomic_DNA"/>
</dbReference>
<evidence type="ECO:0000256" key="1">
    <source>
        <dbReference type="ARBA" id="ARBA00001917"/>
    </source>
</evidence>
<keyword evidence="5" id="KW-0560">Oxidoreductase</keyword>
<comment type="cofactor">
    <cofactor evidence="1">
        <name>FMN</name>
        <dbReference type="ChEBI" id="CHEBI:58210"/>
    </cofactor>
</comment>
<sequence>MHPCIETILTRHAVRRFQERQVEEDTLQEILTAGLYAPSAGNNQHSRIVVCQDREINQKLGEINRYMMFKGKDPAKVSHAISADQPSIQDDHTILDGFYHAPTVLHLFVRDSIYAHDDAAMMAENMWLAAHALGVGACYIGRAEEVFATDFGKELREKWGVPADLVAVAHLCLGYRDGPAPHAKPRKEGRILRA</sequence>
<dbReference type="InterPro" id="IPR029479">
    <property type="entry name" value="Nitroreductase"/>
</dbReference>
<name>A0A9D2MUM9_9FIRM</name>
<dbReference type="Gene3D" id="3.40.109.10">
    <property type="entry name" value="NADH Oxidase"/>
    <property type="match status" value="1"/>
</dbReference>
<evidence type="ECO:0000256" key="2">
    <source>
        <dbReference type="ARBA" id="ARBA00007118"/>
    </source>
</evidence>